<gene>
    <name evidence="1" type="ORF">GCM10011360_12190</name>
</gene>
<reference evidence="2" key="1">
    <citation type="journal article" date="2019" name="Int. J. Syst. Evol. Microbiol.">
        <title>The Global Catalogue of Microorganisms (GCM) 10K type strain sequencing project: providing services to taxonomists for standard genome sequencing and annotation.</title>
        <authorList>
            <consortium name="The Broad Institute Genomics Platform"/>
            <consortium name="The Broad Institute Genome Sequencing Center for Infectious Disease"/>
            <person name="Wu L."/>
            <person name="Ma J."/>
        </authorList>
    </citation>
    <scope>NUCLEOTIDE SEQUENCE [LARGE SCALE GENOMIC DNA]</scope>
    <source>
        <strain evidence="2">CGMCC 1.12664</strain>
    </source>
</reference>
<organism evidence="1 2">
    <name type="scientific">Primorskyibacter flagellatus</name>
    <dbReference type="NCBI Taxonomy" id="1387277"/>
    <lineage>
        <taxon>Bacteria</taxon>
        <taxon>Pseudomonadati</taxon>
        <taxon>Pseudomonadota</taxon>
        <taxon>Alphaproteobacteria</taxon>
        <taxon>Rhodobacterales</taxon>
        <taxon>Roseobacteraceae</taxon>
        <taxon>Primorskyibacter</taxon>
    </lineage>
</organism>
<keyword evidence="2" id="KW-1185">Reference proteome</keyword>
<dbReference type="Proteomes" id="UP000612855">
    <property type="component" value="Unassembled WGS sequence"/>
</dbReference>
<proteinExistence type="predicted"/>
<evidence type="ECO:0000313" key="1">
    <source>
        <dbReference type="EMBL" id="GGE25356.1"/>
    </source>
</evidence>
<protein>
    <submittedName>
        <fullName evidence="1">Uncharacterized protein</fullName>
    </submittedName>
</protein>
<accession>A0A917A3Y0</accession>
<name>A0A917A3Y0_9RHOB</name>
<dbReference type="EMBL" id="BMFJ01000001">
    <property type="protein sequence ID" value="GGE25356.1"/>
    <property type="molecule type" value="Genomic_DNA"/>
</dbReference>
<dbReference type="AlphaFoldDB" id="A0A917A3Y0"/>
<sequence length="89" mass="9449">MAMTATGAATIISPVNARKSAIRYLFIVFASSGSASAVASHKRITNMGKGANPPLWSDPLIYRASRTTLRALRCWCAVSGRVGYTVNTS</sequence>
<evidence type="ECO:0000313" key="2">
    <source>
        <dbReference type="Proteomes" id="UP000612855"/>
    </source>
</evidence>
<comment type="caution">
    <text evidence="1">The sequence shown here is derived from an EMBL/GenBank/DDBJ whole genome shotgun (WGS) entry which is preliminary data.</text>
</comment>